<feature type="chain" id="PRO_5021002043" evidence="1">
    <location>
        <begin position="20"/>
        <end position="202"/>
    </location>
</feature>
<dbReference type="Proteomes" id="UP000293296">
    <property type="component" value="Chromosome"/>
</dbReference>
<dbReference type="Pfam" id="PF16222">
    <property type="entry name" value="DUF4881"/>
    <property type="match status" value="1"/>
</dbReference>
<reference evidence="2 3" key="1">
    <citation type="submission" date="2018-02" db="EMBL/GenBank/DDBJ databases">
        <title>Genome sequence of Desulfovibrio carbinolicus DSM 3852.</title>
        <authorList>
            <person name="Wilbanks E."/>
            <person name="Skennerton C.T."/>
            <person name="Orphan V.J."/>
        </authorList>
    </citation>
    <scope>NUCLEOTIDE SEQUENCE [LARGE SCALE GENOMIC DNA]</scope>
    <source>
        <strain evidence="2 3">DSM 3852</strain>
    </source>
</reference>
<dbReference type="InterPro" id="IPR032621">
    <property type="entry name" value="DUF4881"/>
</dbReference>
<dbReference type="PROSITE" id="PS51257">
    <property type="entry name" value="PROKAR_LIPOPROTEIN"/>
    <property type="match status" value="1"/>
</dbReference>
<evidence type="ECO:0000313" key="2">
    <source>
        <dbReference type="EMBL" id="QAZ66078.1"/>
    </source>
</evidence>
<feature type="signal peptide" evidence="1">
    <location>
        <begin position="1"/>
        <end position="19"/>
    </location>
</feature>
<evidence type="ECO:0000313" key="3">
    <source>
        <dbReference type="Proteomes" id="UP000293296"/>
    </source>
</evidence>
<dbReference type="KEGG" id="dcb:C3Y92_01995"/>
<dbReference type="EMBL" id="CP026538">
    <property type="protein sequence ID" value="QAZ66078.1"/>
    <property type="molecule type" value="Genomic_DNA"/>
</dbReference>
<protein>
    <submittedName>
        <fullName evidence="2">DUF4881 domain-containing protein</fullName>
    </submittedName>
</protein>
<dbReference type="AlphaFoldDB" id="A0A4P6HLX7"/>
<keyword evidence="1" id="KW-0732">Signal</keyword>
<dbReference type="RefSeq" id="WP_129349016.1">
    <property type="nucleotide sequence ID" value="NZ_CP026538.1"/>
</dbReference>
<proteinExistence type="predicted"/>
<keyword evidence="3" id="KW-1185">Reference proteome</keyword>
<evidence type="ECO:0000256" key="1">
    <source>
        <dbReference type="SAM" id="SignalP"/>
    </source>
</evidence>
<gene>
    <name evidence="2" type="ORF">C3Y92_01995</name>
</gene>
<name>A0A4P6HLX7_9BACT</name>
<organism evidence="2 3">
    <name type="scientific">Solidesulfovibrio carbinolicus</name>
    <dbReference type="NCBI Taxonomy" id="296842"/>
    <lineage>
        <taxon>Bacteria</taxon>
        <taxon>Pseudomonadati</taxon>
        <taxon>Thermodesulfobacteriota</taxon>
        <taxon>Desulfovibrionia</taxon>
        <taxon>Desulfovibrionales</taxon>
        <taxon>Desulfovibrionaceae</taxon>
        <taxon>Solidesulfovibrio</taxon>
    </lineage>
</organism>
<dbReference type="OrthoDB" id="5431571at2"/>
<accession>A0A4P6HLX7</accession>
<sequence>MRNMLKNMLLAALPVVFLAGCVDYGKVDQGRTVAVDKDKKTVTFIRDKANDWQKPDYTYLPALTYAFPTDPAEMGEIPKAGLRMKLDTEKAQVVLYDPKKQNFETIPIQIVDKQEGIDGSHPLVYDAATGKAKQFPALDKDKKTVSIYSGRQKLLVTFLVPEQYESLPAAAWDSGDEVRVYYKEDGKALRLMNVTKTNIFKK</sequence>